<evidence type="ECO:0000256" key="3">
    <source>
        <dbReference type="ARBA" id="ARBA00012438"/>
    </source>
</evidence>
<proteinExistence type="predicted"/>
<organism evidence="18 19">
    <name type="scientific">Cytophaga hutchinsonii (strain ATCC 33406 / DSM 1761 / CIP 103989 / NBRC 15051 / NCIMB 9469 / D465)</name>
    <dbReference type="NCBI Taxonomy" id="269798"/>
    <lineage>
        <taxon>Bacteria</taxon>
        <taxon>Pseudomonadati</taxon>
        <taxon>Bacteroidota</taxon>
        <taxon>Cytophagia</taxon>
        <taxon>Cytophagales</taxon>
        <taxon>Cytophagaceae</taxon>
        <taxon>Cytophaga</taxon>
    </lineage>
</organism>
<evidence type="ECO:0000256" key="2">
    <source>
        <dbReference type="ARBA" id="ARBA00004141"/>
    </source>
</evidence>
<keyword evidence="7" id="KW-0547">Nucleotide-binding</keyword>
<dbReference type="InterPro" id="IPR004358">
    <property type="entry name" value="Sig_transdc_His_kin-like_C"/>
</dbReference>
<dbReference type="RefSeq" id="WP_011583724.1">
    <property type="nucleotide sequence ID" value="NC_008255.1"/>
</dbReference>
<comment type="catalytic activity">
    <reaction evidence="1">
        <text>ATP + protein L-histidine = ADP + protein N-phospho-L-histidine.</text>
        <dbReference type="EC" id="2.7.13.3"/>
    </reaction>
</comment>
<evidence type="ECO:0000256" key="5">
    <source>
        <dbReference type="ARBA" id="ARBA00022679"/>
    </source>
</evidence>
<dbReference type="PANTHER" id="PTHR42878:SF7">
    <property type="entry name" value="SENSOR HISTIDINE KINASE GLRK"/>
    <property type="match status" value="1"/>
</dbReference>
<feature type="domain" description="HAMP" evidence="17">
    <location>
        <begin position="298"/>
        <end position="353"/>
    </location>
</feature>
<dbReference type="GO" id="GO:0000156">
    <property type="term" value="F:phosphorelay response regulator activity"/>
    <property type="evidence" value="ECO:0007669"/>
    <property type="project" value="TreeGrafter"/>
</dbReference>
<dbReference type="KEGG" id="chu:CHU_0317"/>
<dbReference type="Gene3D" id="1.10.287.130">
    <property type="match status" value="1"/>
</dbReference>
<dbReference type="InterPro" id="IPR050351">
    <property type="entry name" value="BphY/WalK/GraS-like"/>
</dbReference>
<dbReference type="Gene3D" id="3.30.450.20">
    <property type="entry name" value="PAS domain"/>
    <property type="match status" value="1"/>
</dbReference>
<dbReference type="GO" id="GO:0016020">
    <property type="term" value="C:membrane"/>
    <property type="evidence" value="ECO:0007669"/>
    <property type="project" value="UniProtKB-SubCell"/>
</dbReference>
<dbReference type="CDD" id="cd06225">
    <property type="entry name" value="HAMP"/>
    <property type="match status" value="1"/>
</dbReference>
<dbReference type="Proteomes" id="UP000001822">
    <property type="component" value="Chromosome"/>
</dbReference>
<evidence type="ECO:0000256" key="14">
    <source>
        <dbReference type="SAM" id="Phobius"/>
    </source>
</evidence>
<keyword evidence="12 14" id="KW-0472">Membrane</keyword>
<evidence type="ECO:0000256" key="8">
    <source>
        <dbReference type="ARBA" id="ARBA00022777"/>
    </source>
</evidence>
<dbReference type="Pfam" id="PF00989">
    <property type="entry name" value="PAS"/>
    <property type="match status" value="1"/>
</dbReference>
<dbReference type="InterPro" id="IPR000014">
    <property type="entry name" value="PAS"/>
</dbReference>
<feature type="domain" description="PAS" evidence="16">
    <location>
        <begin position="365"/>
        <end position="432"/>
    </location>
</feature>
<keyword evidence="6 14" id="KW-0812">Transmembrane</keyword>
<evidence type="ECO:0000256" key="1">
    <source>
        <dbReference type="ARBA" id="ARBA00000085"/>
    </source>
</evidence>
<dbReference type="Pfam" id="PF02518">
    <property type="entry name" value="HATPase_c"/>
    <property type="match status" value="1"/>
</dbReference>
<dbReference type="PROSITE" id="PS50112">
    <property type="entry name" value="PAS"/>
    <property type="match status" value="1"/>
</dbReference>
<dbReference type="InterPro" id="IPR005467">
    <property type="entry name" value="His_kinase_dom"/>
</dbReference>
<dbReference type="GO" id="GO:0005524">
    <property type="term" value="F:ATP binding"/>
    <property type="evidence" value="ECO:0007669"/>
    <property type="project" value="UniProtKB-KW"/>
</dbReference>
<keyword evidence="8 18" id="KW-0418">Kinase</keyword>
<evidence type="ECO:0000259" key="17">
    <source>
        <dbReference type="PROSITE" id="PS50885"/>
    </source>
</evidence>
<keyword evidence="9" id="KW-0067">ATP-binding</keyword>
<dbReference type="SMART" id="SM00387">
    <property type="entry name" value="HATPase_c"/>
    <property type="match status" value="1"/>
</dbReference>
<dbReference type="PANTHER" id="PTHR42878">
    <property type="entry name" value="TWO-COMPONENT HISTIDINE KINASE"/>
    <property type="match status" value="1"/>
</dbReference>
<evidence type="ECO:0000259" key="16">
    <source>
        <dbReference type="PROSITE" id="PS50112"/>
    </source>
</evidence>
<dbReference type="InterPro" id="IPR035965">
    <property type="entry name" value="PAS-like_dom_sf"/>
</dbReference>
<protein>
    <recommendedName>
        <fullName evidence="3">histidine kinase</fullName>
        <ecNumber evidence="3">2.7.13.3</ecNumber>
    </recommendedName>
</protein>
<evidence type="ECO:0000313" key="18">
    <source>
        <dbReference type="EMBL" id="ABG57608.1"/>
    </source>
</evidence>
<dbReference type="InterPro" id="IPR036890">
    <property type="entry name" value="HATPase_C_sf"/>
</dbReference>
<dbReference type="SUPFAM" id="SSF47384">
    <property type="entry name" value="Homodimeric domain of signal transducing histidine kinase"/>
    <property type="match status" value="1"/>
</dbReference>
<dbReference type="Pfam" id="PF00672">
    <property type="entry name" value="HAMP"/>
    <property type="match status" value="1"/>
</dbReference>
<dbReference type="AlphaFoldDB" id="A0A6N4SMW3"/>
<evidence type="ECO:0000256" key="7">
    <source>
        <dbReference type="ARBA" id="ARBA00022741"/>
    </source>
</evidence>
<feature type="domain" description="Histidine kinase" evidence="15">
    <location>
        <begin position="508"/>
        <end position="721"/>
    </location>
</feature>
<keyword evidence="13" id="KW-0175">Coiled coil</keyword>
<dbReference type="GO" id="GO:0030295">
    <property type="term" value="F:protein kinase activator activity"/>
    <property type="evidence" value="ECO:0007669"/>
    <property type="project" value="TreeGrafter"/>
</dbReference>
<evidence type="ECO:0000313" key="19">
    <source>
        <dbReference type="Proteomes" id="UP000001822"/>
    </source>
</evidence>
<dbReference type="CDD" id="cd00075">
    <property type="entry name" value="HATPase"/>
    <property type="match status" value="1"/>
</dbReference>
<dbReference type="PROSITE" id="PS50885">
    <property type="entry name" value="HAMP"/>
    <property type="match status" value="1"/>
</dbReference>
<keyword evidence="11" id="KW-0902">Two-component regulatory system</keyword>
<dbReference type="InterPro" id="IPR003661">
    <property type="entry name" value="HisK_dim/P_dom"/>
</dbReference>
<evidence type="ECO:0000256" key="9">
    <source>
        <dbReference type="ARBA" id="ARBA00022840"/>
    </source>
</evidence>
<keyword evidence="10 14" id="KW-1133">Transmembrane helix</keyword>
<dbReference type="PRINTS" id="PR00344">
    <property type="entry name" value="BCTRLSENSOR"/>
</dbReference>
<evidence type="ECO:0000256" key="13">
    <source>
        <dbReference type="SAM" id="Coils"/>
    </source>
</evidence>
<keyword evidence="5 18" id="KW-0808">Transferase</keyword>
<dbReference type="Gene3D" id="3.30.565.10">
    <property type="entry name" value="Histidine kinase-like ATPase, C-terminal domain"/>
    <property type="match status" value="1"/>
</dbReference>
<dbReference type="NCBIfam" id="TIGR00229">
    <property type="entry name" value="sensory_box"/>
    <property type="match status" value="1"/>
</dbReference>
<dbReference type="EC" id="2.7.13.3" evidence="3"/>
<feature type="transmembrane region" description="Helical" evidence="14">
    <location>
        <begin position="276"/>
        <end position="300"/>
    </location>
</feature>
<dbReference type="InterPro" id="IPR003594">
    <property type="entry name" value="HATPase_dom"/>
</dbReference>
<name>A0A6N4SMW3_CYTH3</name>
<dbReference type="EMBL" id="CP000383">
    <property type="protein sequence ID" value="ABG57608.1"/>
    <property type="molecule type" value="Genomic_DNA"/>
</dbReference>
<sequence length="737" mass="85156">MKTIKSKLLLVYLLFTCITLSASFYCYTIYRAREYNAEIKDLIHVISSEILMLNKLEMQFVAYDSKNNVFFEGAGSSYVEKHQKIVADIHAKIKTLENEHIANDKITQRLRQLKIQLIHYNNDYQRFVAKVKERGFRDLGIEGEMRECIHKIENSYKNAGDESLLLTIRRNEKDYFLRKDTTYIDRHHKNVMLFRDQIKQDKQLTIAEKKLYVNWLDNYFVLFTKWRVIDNEIGIDQGIGMTAKMKMHNNQFEEMIQSINEESDRSGAVLSTNNKAILLTAICVSVILSILLSILFSHIFTRPIKEMSEYIDLIVKNNFSVPTKNLKTDSNDEIRDLFDNVNWMVNRVGVYICEIKKNEMIIEESARKFRSMIENSNDAIALMDKEGKIIYASSSTVKVIGYTSAEMEGRYVFEEIHPEDKSNLLEHLKEVMLYPETNVYVEIRKKHKDGGYRWLECHSCNMLQDPSVEAIITNYRDITSRKVSEFKIDHQYKELQKVNAELDGFVYSASHDLKAPLLSILGITTIAKHDSNEDISIFYFNMIETNIAKLLHVIKDIINFSCNTHLEVERELVDFNQIIQESIQSLSYLENKGKVDFNICIEEGVAFYSDKARLGMIFSNMISNAISYHNYDQARPVISISVGEIPAGQIEIIVSDNGQGISPEYHSRIFDMFYRASTDSKGSGLGLYIVKNIVEKMQGTIELTSIPGIGTQFKMVFDAFLPIKITEVRSSLMKMHA</sequence>
<dbReference type="SUPFAM" id="SSF55785">
    <property type="entry name" value="PYP-like sensor domain (PAS domain)"/>
    <property type="match status" value="1"/>
</dbReference>
<dbReference type="SMART" id="SM00091">
    <property type="entry name" value="PAS"/>
    <property type="match status" value="1"/>
</dbReference>
<gene>
    <name evidence="18" type="primary">atoS</name>
    <name evidence="18" type="ordered locus">CHU_0317</name>
</gene>
<dbReference type="SUPFAM" id="SSF158472">
    <property type="entry name" value="HAMP domain-like"/>
    <property type="match status" value="1"/>
</dbReference>
<feature type="coiled-coil region" evidence="13">
    <location>
        <begin position="79"/>
        <end position="123"/>
    </location>
</feature>
<dbReference type="GO" id="GO:0007234">
    <property type="term" value="P:osmosensory signaling via phosphorelay pathway"/>
    <property type="evidence" value="ECO:0007669"/>
    <property type="project" value="TreeGrafter"/>
</dbReference>
<keyword evidence="4" id="KW-0597">Phosphoprotein</keyword>
<evidence type="ECO:0000256" key="12">
    <source>
        <dbReference type="ARBA" id="ARBA00023136"/>
    </source>
</evidence>
<dbReference type="OrthoDB" id="9813151at2"/>
<dbReference type="SUPFAM" id="SSF55874">
    <property type="entry name" value="ATPase domain of HSP90 chaperone/DNA topoisomerase II/histidine kinase"/>
    <property type="match status" value="1"/>
</dbReference>
<keyword evidence="19" id="KW-1185">Reference proteome</keyword>
<comment type="subcellular location">
    <subcellularLocation>
        <location evidence="2">Membrane</location>
        <topology evidence="2">Multi-pass membrane protein</topology>
    </subcellularLocation>
</comment>
<accession>A0A6N4SMW3</accession>
<dbReference type="GO" id="GO:0006355">
    <property type="term" value="P:regulation of DNA-templated transcription"/>
    <property type="evidence" value="ECO:0007669"/>
    <property type="project" value="InterPro"/>
</dbReference>
<dbReference type="PROSITE" id="PS50109">
    <property type="entry name" value="HIS_KIN"/>
    <property type="match status" value="1"/>
</dbReference>
<reference evidence="18 19" key="1">
    <citation type="journal article" date="2007" name="Appl. Environ. Microbiol.">
        <title>Genome sequence of the cellulolytic gliding bacterium Cytophaga hutchinsonii.</title>
        <authorList>
            <person name="Xie G."/>
            <person name="Bruce D.C."/>
            <person name="Challacombe J.F."/>
            <person name="Chertkov O."/>
            <person name="Detter J.C."/>
            <person name="Gilna P."/>
            <person name="Han C.S."/>
            <person name="Lucas S."/>
            <person name="Misra M."/>
            <person name="Myers G.L."/>
            <person name="Richardson P."/>
            <person name="Tapia R."/>
            <person name="Thayer N."/>
            <person name="Thompson L.S."/>
            <person name="Brettin T.S."/>
            <person name="Henrissat B."/>
            <person name="Wilson D.B."/>
            <person name="McBride M.J."/>
        </authorList>
    </citation>
    <scope>NUCLEOTIDE SEQUENCE [LARGE SCALE GENOMIC DNA]</scope>
    <source>
        <strain evidence="19">ATCC 33406 / DSM 1761 / CIP 103989 / NBRC 15051 / NCIMB 9469 / D465</strain>
    </source>
</reference>
<dbReference type="GO" id="GO:0000155">
    <property type="term" value="F:phosphorelay sensor kinase activity"/>
    <property type="evidence" value="ECO:0007669"/>
    <property type="project" value="InterPro"/>
</dbReference>
<dbReference type="CDD" id="cd00130">
    <property type="entry name" value="PAS"/>
    <property type="match status" value="1"/>
</dbReference>
<dbReference type="InterPro" id="IPR003660">
    <property type="entry name" value="HAMP_dom"/>
</dbReference>
<evidence type="ECO:0000256" key="11">
    <source>
        <dbReference type="ARBA" id="ARBA00023012"/>
    </source>
</evidence>
<evidence type="ECO:0000256" key="4">
    <source>
        <dbReference type="ARBA" id="ARBA00022553"/>
    </source>
</evidence>
<dbReference type="InterPro" id="IPR013767">
    <property type="entry name" value="PAS_fold"/>
</dbReference>
<evidence type="ECO:0000259" key="15">
    <source>
        <dbReference type="PROSITE" id="PS50109"/>
    </source>
</evidence>
<dbReference type="Gene3D" id="6.10.340.10">
    <property type="match status" value="1"/>
</dbReference>
<dbReference type="InterPro" id="IPR036097">
    <property type="entry name" value="HisK_dim/P_sf"/>
</dbReference>
<dbReference type="CDD" id="cd00082">
    <property type="entry name" value="HisKA"/>
    <property type="match status" value="1"/>
</dbReference>
<evidence type="ECO:0000256" key="6">
    <source>
        <dbReference type="ARBA" id="ARBA00022692"/>
    </source>
</evidence>
<evidence type="ECO:0000256" key="10">
    <source>
        <dbReference type="ARBA" id="ARBA00022989"/>
    </source>
</evidence>